<keyword evidence="1" id="KW-0812">Transmembrane</keyword>
<accession>A0A8S5LU55</accession>
<proteinExistence type="predicted"/>
<keyword evidence="1" id="KW-1133">Transmembrane helix</keyword>
<name>A0A8S5LU55_9CAUD</name>
<protein>
    <submittedName>
        <fullName evidence="2">PilA, PilC, PilN, PilO, PilM, pilus, ring, membrane channel</fullName>
    </submittedName>
</protein>
<sequence>MFGRCLDLENRDVKFLGFCLLGLAILFIIMAGMMGDQQDQIKELQYKIEAQQKLLDYHNDVLVNVNRKVQFPGG</sequence>
<dbReference type="EMBL" id="BK014735">
    <property type="protein sequence ID" value="DAD73359.1"/>
    <property type="molecule type" value="Genomic_DNA"/>
</dbReference>
<keyword evidence="1" id="KW-0472">Membrane</keyword>
<evidence type="ECO:0000313" key="2">
    <source>
        <dbReference type="EMBL" id="DAD73359.1"/>
    </source>
</evidence>
<evidence type="ECO:0000256" key="1">
    <source>
        <dbReference type="SAM" id="Phobius"/>
    </source>
</evidence>
<feature type="transmembrane region" description="Helical" evidence="1">
    <location>
        <begin position="15"/>
        <end position="35"/>
    </location>
</feature>
<organism evidence="2">
    <name type="scientific">Siphoviridae sp. ctKm44</name>
    <dbReference type="NCBI Taxonomy" id="2826245"/>
    <lineage>
        <taxon>Viruses</taxon>
        <taxon>Duplodnaviria</taxon>
        <taxon>Heunggongvirae</taxon>
        <taxon>Uroviricota</taxon>
        <taxon>Caudoviricetes</taxon>
    </lineage>
</organism>
<reference evidence="2" key="1">
    <citation type="journal article" date="2021" name="Proc. Natl. Acad. Sci. U.S.A.">
        <title>A Catalog of Tens of Thousands of Viruses from Human Metagenomes Reveals Hidden Associations with Chronic Diseases.</title>
        <authorList>
            <person name="Tisza M.J."/>
            <person name="Buck C.B."/>
        </authorList>
    </citation>
    <scope>NUCLEOTIDE SEQUENCE</scope>
    <source>
        <strain evidence="2">CtKm44</strain>
    </source>
</reference>